<feature type="transmembrane region" description="Helical" evidence="8">
    <location>
        <begin position="197"/>
        <end position="218"/>
    </location>
</feature>
<dbReference type="SUPFAM" id="SSF103473">
    <property type="entry name" value="MFS general substrate transporter"/>
    <property type="match status" value="1"/>
</dbReference>
<feature type="transmembrane region" description="Helical" evidence="8">
    <location>
        <begin position="416"/>
        <end position="437"/>
    </location>
</feature>
<evidence type="ECO:0000256" key="6">
    <source>
        <dbReference type="ARBA" id="ARBA00023136"/>
    </source>
</evidence>
<feature type="transmembrane region" description="Helical" evidence="8">
    <location>
        <begin position="375"/>
        <end position="396"/>
    </location>
</feature>
<dbReference type="PANTHER" id="PTHR10332">
    <property type="entry name" value="EQUILIBRATIVE NUCLEOSIDE TRANSPORTER"/>
    <property type="match status" value="1"/>
</dbReference>
<evidence type="ECO:0000313" key="10">
    <source>
        <dbReference type="Proteomes" id="UP000215902"/>
    </source>
</evidence>
<dbReference type="InterPro" id="IPR002259">
    <property type="entry name" value="Eqnu_transpt"/>
</dbReference>
<feature type="transmembrane region" description="Helical" evidence="8">
    <location>
        <begin position="105"/>
        <end position="124"/>
    </location>
</feature>
<evidence type="ECO:0000256" key="5">
    <source>
        <dbReference type="ARBA" id="ARBA00022989"/>
    </source>
</evidence>
<feature type="transmembrane region" description="Helical" evidence="8">
    <location>
        <begin position="136"/>
        <end position="155"/>
    </location>
</feature>
<feature type="region of interest" description="Disordered" evidence="7">
    <location>
        <begin position="1"/>
        <end position="37"/>
    </location>
</feature>
<proteinExistence type="inferred from homology"/>
<feature type="transmembrane region" description="Helical" evidence="8">
    <location>
        <begin position="167"/>
        <end position="190"/>
    </location>
</feature>
<comment type="subcellular location">
    <subcellularLocation>
        <location evidence="1">Membrane</location>
        <topology evidence="1">Multi-pass membrane protein</topology>
    </subcellularLocation>
</comment>
<keyword evidence="5 8" id="KW-1133">Transmembrane helix</keyword>
<evidence type="ECO:0000256" key="3">
    <source>
        <dbReference type="ARBA" id="ARBA00022448"/>
    </source>
</evidence>
<evidence type="ECO:0000256" key="1">
    <source>
        <dbReference type="ARBA" id="ARBA00004141"/>
    </source>
</evidence>
<keyword evidence="4 8" id="KW-0812">Transmembrane</keyword>
<accession>A0A267GAJ9</accession>
<keyword evidence="10" id="KW-1185">Reference proteome</keyword>
<gene>
    <name evidence="9" type="ORF">BOX15_Mlig000428g2</name>
</gene>
<keyword evidence="3" id="KW-0813">Transport</keyword>
<dbReference type="PANTHER" id="PTHR10332:SF88">
    <property type="entry name" value="EQUILIBRATIVE NUCLEOSIDE TRANSPORTER 1, ISOFORM A"/>
    <property type="match status" value="1"/>
</dbReference>
<comment type="similarity">
    <text evidence="2">Belongs to the SLC29A/ENT transporter (TC 2.A.57) family.</text>
</comment>
<feature type="transmembrane region" description="Helical" evidence="8">
    <location>
        <begin position="336"/>
        <end position="354"/>
    </location>
</feature>
<dbReference type="InterPro" id="IPR036259">
    <property type="entry name" value="MFS_trans_sf"/>
</dbReference>
<feature type="transmembrane region" description="Helical" evidence="8">
    <location>
        <begin position="230"/>
        <end position="251"/>
    </location>
</feature>
<evidence type="ECO:0000256" key="2">
    <source>
        <dbReference type="ARBA" id="ARBA00007965"/>
    </source>
</evidence>
<feature type="transmembrane region" description="Helical" evidence="8">
    <location>
        <begin position="304"/>
        <end position="324"/>
    </location>
</feature>
<feature type="transmembrane region" description="Helical" evidence="8">
    <location>
        <begin position="449"/>
        <end position="470"/>
    </location>
</feature>
<dbReference type="PRINTS" id="PR01130">
    <property type="entry name" value="DERENTRNSPRT"/>
</dbReference>
<evidence type="ECO:0000256" key="7">
    <source>
        <dbReference type="SAM" id="MobiDB-lite"/>
    </source>
</evidence>
<dbReference type="EMBL" id="NIVC01000435">
    <property type="protein sequence ID" value="PAA83051.1"/>
    <property type="molecule type" value="Genomic_DNA"/>
</dbReference>
<name>A0A267GAJ9_9PLAT</name>
<dbReference type="Proteomes" id="UP000215902">
    <property type="component" value="Unassembled WGS sequence"/>
</dbReference>
<keyword evidence="6 8" id="KW-0472">Membrane</keyword>
<dbReference type="GO" id="GO:0005886">
    <property type="term" value="C:plasma membrane"/>
    <property type="evidence" value="ECO:0007669"/>
    <property type="project" value="TreeGrafter"/>
</dbReference>
<dbReference type="AlphaFoldDB" id="A0A267GAJ9"/>
<dbReference type="Pfam" id="PF01733">
    <property type="entry name" value="Nucleoside_tran"/>
    <property type="match status" value="1"/>
</dbReference>
<evidence type="ECO:0000256" key="8">
    <source>
        <dbReference type="SAM" id="Phobius"/>
    </source>
</evidence>
<evidence type="ECO:0008006" key="11">
    <source>
        <dbReference type="Google" id="ProtNLM"/>
    </source>
</evidence>
<feature type="transmembrane region" description="Helical" evidence="8">
    <location>
        <begin position="52"/>
        <end position="73"/>
    </location>
</feature>
<protein>
    <recommendedName>
        <fullName evidence="11">Equilibrative nucleoside transporter 3</fullName>
    </recommendedName>
</protein>
<dbReference type="OrthoDB" id="46396at2759"/>
<reference evidence="9 10" key="1">
    <citation type="submission" date="2017-06" db="EMBL/GenBank/DDBJ databases">
        <title>A platform for efficient transgenesis in Macrostomum lignano, a flatworm model organism for stem cell research.</title>
        <authorList>
            <person name="Berezikov E."/>
        </authorList>
    </citation>
    <scope>NUCLEOTIDE SEQUENCE [LARGE SCALE GENOMIC DNA]</scope>
    <source>
        <strain evidence="9">DV1</strain>
        <tissue evidence="9">Whole organism</tissue>
    </source>
</reference>
<evidence type="ECO:0000256" key="4">
    <source>
        <dbReference type="ARBA" id="ARBA00022692"/>
    </source>
</evidence>
<sequence>MHTLRTIPGEEQPSQQPNEHHQALSDDQEPLLPPAAASQQQASAELLPADKFYISLLLFTLLGVGSLLPWNFFTTARSYFEYKLRNVSNITGWPDQPWMRDTFESYLAVFSNLPGVLCVLANAAAAGRVTIAGRMVVSLSLMSAMFACSAAFVLVDTDWHQSEFFWATLASVALMSGSGAVMQGSLFGLAAMFPKRYINAVTLGQASGGVIAAVAYIISLEIGSHPRSAAFLYFLSATVVLLMCLAAYLLLRRLSFVRDRLCRARGADLTDSLTIPTPTPTPSPTLHEAPNRRRLSNRPAWRHLIGPGGGAFAVLTITLTLYPALLSSLSPMSEPWLLYSPLCCFLVYNTFDLFGRFLTAAAPTPGTCGRANFSLILLALLRLLFVPLFLMCNYTLGGEQRRLMPVYFAWDWAPPLLVSAFGLSNGYLFTLCFMRASEQAPTHLAESHGAVMSMCAVVGSSTGSALSFLFTAGTR</sequence>
<evidence type="ECO:0000313" key="9">
    <source>
        <dbReference type="EMBL" id="PAA83051.1"/>
    </source>
</evidence>
<dbReference type="GO" id="GO:0005337">
    <property type="term" value="F:nucleoside transmembrane transporter activity"/>
    <property type="evidence" value="ECO:0007669"/>
    <property type="project" value="InterPro"/>
</dbReference>
<comment type="caution">
    <text evidence="9">The sequence shown here is derived from an EMBL/GenBank/DDBJ whole genome shotgun (WGS) entry which is preliminary data.</text>
</comment>
<organism evidence="9 10">
    <name type="scientific">Macrostomum lignano</name>
    <dbReference type="NCBI Taxonomy" id="282301"/>
    <lineage>
        <taxon>Eukaryota</taxon>
        <taxon>Metazoa</taxon>
        <taxon>Spiralia</taxon>
        <taxon>Lophotrochozoa</taxon>
        <taxon>Platyhelminthes</taxon>
        <taxon>Rhabditophora</taxon>
        <taxon>Macrostomorpha</taxon>
        <taxon>Macrostomida</taxon>
        <taxon>Macrostomidae</taxon>
        <taxon>Macrostomum</taxon>
    </lineage>
</organism>
<dbReference type="PIRSF" id="PIRSF016379">
    <property type="entry name" value="ENT"/>
    <property type="match status" value="1"/>
</dbReference>